<dbReference type="Proteomes" id="UP001172386">
    <property type="component" value="Unassembled WGS sequence"/>
</dbReference>
<gene>
    <name evidence="1" type="ORF">H2198_010598</name>
</gene>
<evidence type="ECO:0000313" key="2">
    <source>
        <dbReference type="Proteomes" id="UP001172386"/>
    </source>
</evidence>
<keyword evidence="2" id="KW-1185">Reference proteome</keyword>
<comment type="caution">
    <text evidence="1">The sequence shown here is derived from an EMBL/GenBank/DDBJ whole genome shotgun (WGS) entry which is preliminary data.</text>
</comment>
<evidence type="ECO:0000313" key="1">
    <source>
        <dbReference type="EMBL" id="KAJ9650084.1"/>
    </source>
</evidence>
<name>A0ACC2ZR20_9EURO</name>
<dbReference type="EMBL" id="JAPDRQ010000388">
    <property type="protein sequence ID" value="KAJ9650084.1"/>
    <property type="molecule type" value="Genomic_DNA"/>
</dbReference>
<protein>
    <submittedName>
        <fullName evidence="1">Uncharacterized protein</fullName>
    </submittedName>
</protein>
<proteinExistence type="predicted"/>
<sequence>MDLILWYLYMPKEQLELEDMAVAPGESRVTRNLPRKDCLALNNGLDRLISSSSSDVEQSLISDLTEYDDWGGPLPSESVSQVSSGCSTILLSDSEAKELHQLDSRPFLDHRA</sequence>
<accession>A0ACC2ZR20</accession>
<reference evidence="1" key="1">
    <citation type="submission" date="2022-10" db="EMBL/GenBank/DDBJ databases">
        <title>Culturing micro-colonial fungi from biological soil crusts in the Mojave desert and describing Neophaeococcomyces mojavensis, and introducing the new genera and species Taxawa tesnikishii.</title>
        <authorList>
            <person name="Kurbessoian T."/>
            <person name="Stajich J.E."/>
        </authorList>
    </citation>
    <scope>NUCLEOTIDE SEQUENCE</scope>
    <source>
        <strain evidence="1">JES_112</strain>
    </source>
</reference>
<organism evidence="1 2">
    <name type="scientific">Neophaeococcomyces mojaviensis</name>
    <dbReference type="NCBI Taxonomy" id="3383035"/>
    <lineage>
        <taxon>Eukaryota</taxon>
        <taxon>Fungi</taxon>
        <taxon>Dikarya</taxon>
        <taxon>Ascomycota</taxon>
        <taxon>Pezizomycotina</taxon>
        <taxon>Eurotiomycetes</taxon>
        <taxon>Chaetothyriomycetidae</taxon>
        <taxon>Chaetothyriales</taxon>
        <taxon>Chaetothyriales incertae sedis</taxon>
        <taxon>Neophaeococcomyces</taxon>
    </lineage>
</organism>